<accession>A0A2X3JDV3</accession>
<gene>
    <name evidence="7" type="primary">glnQ_8</name>
    <name evidence="7" type="ORF">NCTC12120_07259</name>
</gene>
<dbReference type="InterPro" id="IPR003439">
    <property type="entry name" value="ABC_transporter-like_ATP-bd"/>
</dbReference>
<dbReference type="Proteomes" id="UP000251197">
    <property type="component" value="Unassembled WGS sequence"/>
</dbReference>
<keyword evidence="7" id="KW-0547">Nucleotide-binding</keyword>
<keyword evidence="7" id="KW-0067">ATP-binding</keyword>
<dbReference type="GO" id="GO:0005524">
    <property type="term" value="F:ATP binding"/>
    <property type="evidence" value="ECO:0007669"/>
    <property type="project" value="UniProtKB-KW"/>
</dbReference>
<dbReference type="GO" id="GO:0005886">
    <property type="term" value="C:plasma membrane"/>
    <property type="evidence" value="ECO:0007669"/>
    <property type="project" value="UniProtKB-SubCell"/>
</dbReference>
<keyword evidence="5" id="KW-0472">Membrane</keyword>
<dbReference type="AlphaFoldDB" id="A0A2X3JDV3"/>
<dbReference type="PANTHER" id="PTHR43166">
    <property type="entry name" value="AMINO ACID IMPORT ATP-BINDING PROTEIN"/>
    <property type="match status" value="1"/>
</dbReference>
<evidence type="ECO:0000256" key="1">
    <source>
        <dbReference type="ARBA" id="ARBA00004417"/>
    </source>
</evidence>
<evidence type="ECO:0000259" key="6">
    <source>
        <dbReference type="Pfam" id="PF00005"/>
    </source>
</evidence>
<keyword evidence="3" id="KW-0813">Transport</keyword>
<evidence type="ECO:0000256" key="5">
    <source>
        <dbReference type="ARBA" id="ARBA00023136"/>
    </source>
</evidence>
<reference evidence="7 8" key="1">
    <citation type="submission" date="2018-06" db="EMBL/GenBank/DDBJ databases">
        <authorList>
            <consortium name="Pathogen Informatics"/>
            <person name="Doyle S."/>
        </authorList>
    </citation>
    <scope>NUCLEOTIDE SEQUENCE [LARGE SCALE GENOMIC DNA]</scope>
    <source>
        <strain evidence="7 8">NCTC12120</strain>
    </source>
</reference>
<organism evidence="7 8">
    <name type="scientific">Cedecea neteri</name>
    <dbReference type="NCBI Taxonomy" id="158822"/>
    <lineage>
        <taxon>Bacteria</taxon>
        <taxon>Pseudomonadati</taxon>
        <taxon>Pseudomonadota</taxon>
        <taxon>Gammaproteobacteria</taxon>
        <taxon>Enterobacterales</taxon>
        <taxon>Enterobacteriaceae</taxon>
        <taxon>Cedecea</taxon>
    </lineage>
</organism>
<dbReference type="InterPro" id="IPR027417">
    <property type="entry name" value="P-loop_NTPase"/>
</dbReference>
<comment type="subcellular location">
    <subcellularLocation>
        <location evidence="1">Cell inner membrane</location>
        <topology evidence="1">Peripheral membrane protein</topology>
    </subcellularLocation>
</comment>
<dbReference type="GO" id="GO:0016887">
    <property type="term" value="F:ATP hydrolysis activity"/>
    <property type="evidence" value="ECO:0007669"/>
    <property type="project" value="InterPro"/>
</dbReference>
<dbReference type="SUPFAM" id="SSF52540">
    <property type="entry name" value="P-loop containing nucleoside triphosphate hydrolases"/>
    <property type="match status" value="1"/>
</dbReference>
<feature type="domain" description="ABC transporter" evidence="6">
    <location>
        <begin position="41"/>
        <end position="153"/>
    </location>
</feature>
<dbReference type="InterPro" id="IPR050086">
    <property type="entry name" value="MetN_ABC_transporter-like"/>
</dbReference>
<evidence type="ECO:0000256" key="3">
    <source>
        <dbReference type="ARBA" id="ARBA00022448"/>
    </source>
</evidence>
<keyword evidence="4" id="KW-1003">Cell membrane</keyword>
<comment type="similarity">
    <text evidence="2">Belongs to the ABC transporter superfamily.</text>
</comment>
<sequence length="193" mass="21728">MFKRPPHLSAASAADFLHLQSASVEFRKASKNYGETSVLCEIDLTIAAGEVVAICGPSGSGKSTLIRLINQLETLSDGDIYIDGKPTRRLSSITLRRLRSRIGFVFQQFNLYAHLTAEQNITLSLTHVHGWKREEAHQQALALLARVGSPKKRSIIQRSFPAGSSSAWRLPERWHHPRKLFCLTNQRRLSTRR</sequence>
<proteinExistence type="inferred from homology"/>
<dbReference type="Pfam" id="PF00005">
    <property type="entry name" value="ABC_tran"/>
    <property type="match status" value="1"/>
</dbReference>
<evidence type="ECO:0000313" key="7">
    <source>
        <dbReference type="EMBL" id="SQC94141.1"/>
    </source>
</evidence>
<dbReference type="Gene3D" id="3.40.50.300">
    <property type="entry name" value="P-loop containing nucleotide triphosphate hydrolases"/>
    <property type="match status" value="1"/>
</dbReference>
<evidence type="ECO:0000313" key="8">
    <source>
        <dbReference type="Proteomes" id="UP000251197"/>
    </source>
</evidence>
<protein>
    <submittedName>
        <fullName evidence="7">Glutamine transport ATP-binding protein GlnQ</fullName>
    </submittedName>
</protein>
<evidence type="ECO:0000256" key="4">
    <source>
        <dbReference type="ARBA" id="ARBA00022475"/>
    </source>
</evidence>
<dbReference type="PANTHER" id="PTHR43166:SF9">
    <property type="entry name" value="GLUTAMATE_ASPARTATE IMPORT ATP-BINDING PROTEIN GLTL"/>
    <property type="match status" value="1"/>
</dbReference>
<dbReference type="EMBL" id="UAVU01000012">
    <property type="protein sequence ID" value="SQC94141.1"/>
    <property type="molecule type" value="Genomic_DNA"/>
</dbReference>
<name>A0A2X3JDV3_9ENTR</name>
<evidence type="ECO:0000256" key="2">
    <source>
        <dbReference type="ARBA" id="ARBA00005417"/>
    </source>
</evidence>
<dbReference type="STRING" id="158822.LH23_14155"/>